<name>A0A0A0IXZ9_9MICO</name>
<proteinExistence type="predicted"/>
<dbReference type="Proteomes" id="UP000030002">
    <property type="component" value="Unassembled WGS sequence"/>
</dbReference>
<accession>A0A0A0IXZ9</accession>
<sequence length="254" mass="26625">MPVHLTLGTHARRWGVATLPLMLLLTGCVPGIAGVSWQVDEKALAPRELAQSMTFDFEDIGGSGRMDQTLIVTNTSGVPILLNADVQALDASGKGLPDVRVSGIYGATGGRQVLLPGENVEVLVFGGPNAAKATDVRVTNIKAKGATFPNVSHHVDATPVDETGTELDDPVIVSAVRVTNANKATVSVGVVCIVWDRPQAGEPQQALEVIPLASVVELAAGQESTLRLNPQAQAKIRKFATSNAISFKAFFTQG</sequence>
<evidence type="ECO:0000313" key="1">
    <source>
        <dbReference type="EMBL" id="KGN29658.1"/>
    </source>
</evidence>
<gene>
    <name evidence="1" type="ORF">N802_11650</name>
</gene>
<keyword evidence="2" id="KW-1185">Reference proteome</keyword>
<comment type="caution">
    <text evidence="1">The sequence shown here is derived from an EMBL/GenBank/DDBJ whole genome shotgun (WGS) entry which is preliminary data.</text>
</comment>
<evidence type="ECO:0000313" key="2">
    <source>
        <dbReference type="Proteomes" id="UP000030002"/>
    </source>
</evidence>
<organism evidence="1 2">
    <name type="scientific">Knoellia sinensis KCTC 19936</name>
    <dbReference type="NCBI Taxonomy" id="1385520"/>
    <lineage>
        <taxon>Bacteria</taxon>
        <taxon>Bacillati</taxon>
        <taxon>Actinomycetota</taxon>
        <taxon>Actinomycetes</taxon>
        <taxon>Micrococcales</taxon>
        <taxon>Intrasporangiaceae</taxon>
        <taxon>Knoellia</taxon>
    </lineage>
</organism>
<reference evidence="1 2" key="1">
    <citation type="submission" date="2013-08" db="EMBL/GenBank/DDBJ databases">
        <title>The genome sequence of Knoellia sinensis.</title>
        <authorList>
            <person name="Zhu W."/>
            <person name="Wang G."/>
        </authorList>
    </citation>
    <scope>NUCLEOTIDE SEQUENCE [LARGE SCALE GENOMIC DNA]</scope>
    <source>
        <strain evidence="1 2">KCTC 19936</strain>
    </source>
</reference>
<dbReference type="AlphaFoldDB" id="A0A0A0IXZ9"/>
<protein>
    <submittedName>
        <fullName evidence="1">Uncharacterized protein</fullName>
    </submittedName>
</protein>
<dbReference type="EMBL" id="AVPJ01000033">
    <property type="protein sequence ID" value="KGN29658.1"/>
    <property type="molecule type" value="Genomic_DNA"/>
</dbReference>